<dbReference type="Proteomes" id="UP000008722">
    <property type="component" value="Plasmid pOCEPR01"/>
</dbReference>
<keyword evidence="1" id="KW-0614">Plasmid</keyword>
<dbReference type="RefSeq" id="WP_013449717.1">
    <property type="nucleotide sequence ID" value="NC_014753.1"/>
</dbReference>
<dbReference type="AlphaFoldDB" id="E4UAV2"/>
<reference evidence="1 2" key="2">
    <citation type="journal article" date="2011" name="Stand. Genomic Sci.">
        <title>Complete genome sequence of Oceanithermus profundus type strain (506).</title>
        <authorList>
            <person name="Pati A."/>
            <person name="Zhang X."/>
            <person name="Lapidus A."/>
            <person name="Nolan M."/>
            <person name="Lucas S."/>
            <person name="Del Rio T.G."/>
            <person name="Tice H."/>
            <person name="Cheng J.F."/>
            <person name="Tapia R."/>
            <person name="Han C."/>
            <person name="Goodwin L."/>
            <person name="Pitluck S."/>
            <person name="Liolios K."/>
            <person name="Pagani I."/>
            <person name="Ivanova N."/>
            <person name="Mavromatis K."/>
            <person name="Chen A."/>
            <person name="Palaniappan K."/>
            <person name="Hauser L."/>
            <person name="Jeffries C.D."/>
            <person name="Brambilla E.M."/>
            <person name="Rohl A."/>
            <person name="Mwirichia R."/>
            <person name="Rohde M."/>
            <person name="Tindall B.J."/>
            <person name="Sikorski J."/>
            <person name="Wirth R."/>
            <person name="Goker M."/>
            <person name="Woyke T."/>
            <person name="Detter J.C."/>
            <person name="Bristow J."/>
            <person name="Eisen J.A."/>
            <person name="Markowitz V."/>
            <person name="Hugenholtz P."/>
            <person name="Kyrpides N.C."/>
            <person name="Klenk H.P."/>
            <person name="Land M."/>
        </authorList>
    </citation>
    <scope>NUCLEOTIDE SEQUENCE [LARGE SCALE GENOMIC DNA]</scope>
    <source>
        <strain evidence="2">DSM 14977 / NBRC 100410 / VKM B-2274 / 506</strain>
        <plasmid evidence="2">Plasmid pOCEPR01</plasmid>
    </source>
</reference>
<dbReference type="SUPFAM" id="SSF52949">
    <property type="entry name" value="Macro domain-like"/>
    <property type="match status" value="1"/>
</dbReference>
<name>E4UAV2_OCEP5</name>
<dbReference type="KEGG" id="opr:Ocepr_2289"/>
<reference evidence="2" key="1">
    <citation type="submission" date="2010-11" db="EMBL/GenBank/DDBJ databases">
        <title>The complete sequence of plasmid of Oceanithermus profundus DSM 14977.</title>
        <authorList>
            <consortium name="US DOE Joint Genome Institute (JGI-PGF)"/>
            <person name="Lucas S."/>
            <person name="Copeland A."/>
            <person name="Lapidus A."/>
            <person name="Bruce D."/>
            <person name="Goodwin L."/>
            <person name="Pitluck S."/>
            <person name="Kyrpides N."/>
            <person name="Mavromatis K."/>
            <person name="Pagani I."/>
            <person name="Ivanova N."/>
            <person name="Zhang X."/>
            <person name="Brettin T."/>
            <person name="Detter J.C."/>
            <person name="Tapia R."/>
            <person name="Han C."/>
            <person name="Land M."/>
            <person name="Hauser L."/>
            <person name="Markowitz V."/>
            <person name="Cheng J.-F."/>
            <person name="Hugenholtz P."/>
            <person name="Woyke T."/>
            <person name="Wu D."/>
            <person name="Tindall B."/>
            <person name="Faehnrich R."/>
            <person name="Brambilla E."/>
            <person name="Klenk H.-P."/>
            <person name="Eisen J.A."/>
        </authorList>
    </citation>
    <scope>NUCLEOTIDE SEQUENCE [LARGE SCALE GENOMIC DNA]</scope>
    <source>
        <strain evidence="2">DSM 14977 / NBRC 100410 / VKM B-2274 / 506</strain>
        <plasmid evidence="2">Plasmid pOCEPR01</plasmid>
    </source>
</reference>
<dbReference type="HOGENOM" id="CLU_1685750_0_0_0"/>
<sequence>MILKSGNLFDPNLKDAPDLRLFTANGVVKRNGELVMGAGAAKMAKQLDPTAPAVFGRLAREEGAYDERYGAYVYGLLVDRELGLGAFQTKFHYRGRASIDLIALAAQKLAVFTSRNPGLRIGVNFPGVGLGRLDRMSVQAVLEEFWWDLPIEVWRFSPRRLPANAPVYRLPVKSGT</sequence>
<gene>
    <name evidence="1" type="ordered locus">Ocepr_2289</name>
</gene>
<organism evidence="1 2">
    <name type="scientific">Oceanithermus profundus (strain DSM 14977 / NBRC 100410 / VKM B-2274 / 506)</name>
    <dbReference type="NCBI Taxonomy" id="670487"/>
    <lineage>
        <taxon>Bacteria</taxon>
        <taxon>Thermotogati</taxon>
        <taxon>Deinococcota</taxon>
        <taxon>Deinococci</taxon>
        <taxon>Thermales</taxon>
        <taxon>Thermaceae</taxon>
        <taxon>Oceanithermus</taxon>
    </lineage>
</organism>
<keyword evidence="2" id="KW-1185">Reference proteome</keyword>
<accession>E4UAV2</accession>
<evidence type="ECO:0000313" key="1">
    <source>
        <dbReference type="EMBL" id="ADR37737.1"/>
    </source>
</evidence>
<evidence type="ECO:0008006" key="3">
    <source>
        <dbReference type="Google" id="ProtNLM"/>
    </source>
</evidence>
<dbReference type="InterPro" id="IPR043472">
    <property type="entry name" value="Macro_dom-like"/>
</dbReference>
<dbReference type="Gene3D" id="3.40.220.10">
    <property type="entry name" value="Leucine Aminopeptidase, subunit E, domain 1"/>
    <property type="match status" value="1"/>
</dbReference>
<dbReference type="eggNOG" id="ENOG5032C87">
    <property type="taxonomic scope" value="Bacteria"/>
</dbReference>
<protein>
    <recommendedName>
        <fullName evidence="3">Appr-1-p processing protein</fullName>
    </recommendedName>
</protein>
<proteinExistence type="predicted"/>
<evidence type="ECO:0000313" key="2">
    <source>
        <dbReference type="Proteomes" id="UP000008722"/>
    </source>
</evidence>
<geneLocation type="plasmid" evidence="1 2">
    <name>pOCEPR01</name>
</geneLocation>
<dbReference type="EMBL" id="CP002362">
    <property type="protein sequence ID" value="ADR37737.1"/>
    <property type="molecule type" value="Genomic_DNA"/>
</dbReference>
<dbReference type="OrthoDB" id="9780211at2"/>